<dbReference type="Proteomes" id="UP000575985">
    <property type="component" value="Unassembled WGS sequence"/>
</dbReference>
<name>A0A853BUK1_9ACTN</name>
<dbReference type="GO" id="GO:0003677">
    <property type="term" value="F:DNA binding"/>
    <property type="evidence" value="ECO:0007669"/>
    <property type="project" value="UniProtKB-UniRule"/>
</dbReference>
<feature type="domain" description="HTH tetR-type" evidence="3">
    <location>
        <begin position="6"/>
        <end position="66"/>
    </location>
</feature>
<keyword evidence="5" id="KW-1185">Reference proteome</keyword>
<dbReference type="InterPro" id="IPR001647">
    <property type="entry name" value="HTH_TetR"/>
</dbReference>
<dbReference type="Gene3D" id="1.10.357.10">
    <property type="entry name" value="Tetracycline Repressor, domain 2"/>
    <property type="match status" value="1"/>
</dbReference>
<dbReference type="EMBL" id="JACCFO010000001">
    <property type="protein sequence ID" value="NYI97912.1"/>
    <property type="molecule type" value="Genomic_DNA"/>
</dbReference>
<dbReference type="PROSITE" id="PS50977">
    <property type="entry name" value="HTH_TETR_2"/>
    <property type="match status" value="1"/>
</dbReference>
<comment type="caution">
    <text evidence="4">The sequence shown here is derived from an EMBL/GenBank/DDBJ whole genome shotgun (WGS) entry which is preliminary data.</text>
</comment>
<evidence type="ECO:0000256" key="1">
    <source>
        <dbReference type="ARBA" id="ARBA00023125"/>
    </source>
</evidence>
<evidence type="ECO:0000313" key="4">
    <source>
        <dbReference type="EMBL" id="NYI97912.1"/>
    </source>
</evidence>
<dbReference type="AlphaFoldDB" id="A0A853BUK1"/>
<proteinExistence type="predicted"/>
<dbReference type="InterPro" id="IPR009057">
    <property type="entry name" value="Homeodomain-like_sf"/>
</dbReference>
<keyword evidence="1 2" id="KW-0238">DNA-binding</keyword>
<reference evidence="4 5" key="1">
    <citation type="submission" date="2020-07" db="EMBL/GenBank/DDBJ databases">
        <title>Sequencing the genomes of 1000 actinobacteria strains.</title>
        <authorList>
            <person name="Klenk H.-P."/>
        </authorList>
    </citation>
    <scope>NUCLEOTIDE SEQUENCE [LARGE SCALE GENOMIC DNA]</scope>
    <source>
        <strain evidence="4 5">DSM 45927</strain>
    </source>
</reference>
<dbReference type="Pfam" id="PF17940">
    <property type="entry name" value="TetR_C_31"/>
    <property type="match status" value="1"/>
</dbReference>
<protein>
    <submittedName>
        <fullName evidence="4">AcrR family transcriptional regulator</fullName>
    </submittedName>
</protein>
<evidence type="ECO:0000256" key="2">
    <source>
        <dbReference type="PROSITE-ProRule" id="PRU00335"/>
    </source>
</evidence>
<dbReference type="Pfam" id="PF00440">
    <property type="entry name" value="TetR_N"/>
    <property type="match status" value="1"/>
</dbReference>
<accession>A0A853BUK1</accession>
<dbReference type="SUPFAM" id="SSF46689">
    <property type="entry name" value="Homeodomain-like"/>
    <property type="match status" value="1"/>
</dbReference>
<feature type="DNA-binding region" description="H-T-H motif" evidence="2">
    <location>
        <begin position="29"/>
        <end position="48"/>
    </location>
</feature>
<organism evidence="4 5">
    <name type="scientific">Streptomonospora nanhaiensis</name>
    <dbReference type="NCBI Taxonomy" id="1323731"/>
    <lineage>
        <taxon>Bacteria</taxon>
        <taxon>Bacillati</taxon>
        <taxon>Actinomycetota</taxon>
        <taxon>Actinomycetes</taxon>
        <taxon>Streptosporangiales</taxon>
        <taxon>Nocardiopsidaceae</taxon>
        <taxon>Streptomonospora</taxon>
    </lineage>
</organism>
<dbReference type="InterPro" id="IPR041583">
    <property type="entry name" value="TetR_C_31"/>
</dbReference>
<sequence>MPPANLRRRRALADAAIALLAQEGAHGLTHRAVETRAGVPAGTATNYFRRREAILIAAADRIAELHLAEMADVAHRVAASAQGPAAPHPRATGPEALVDMLTESLWTAATTLRDRYVAVFELQLEARRHPALATALARLSGTALADTTGLHGDLGTSLPQSAIRTLITLYAGTLFTLVVPPASAPDKAAVHTLAQAMVRGALAVGDQEETA</sequence>
<evidence type="ECO:0000313" key="5">
    <source>
        <dbReference type="Proteomes" id="UP000575985"/>
    </source>
</evidence>
<gene>
    <name evidence="4" type="ORF">HNR12_004189</name>
</gene>
<dbReference type="RefSeq" id="WP_179769164.1">
    <property type="nucleotide sequence ID" value="NZ_JACCFO010000001.1"/>
</dbReference>
<evidence type="ECO:0000259" key="3">
    <source>
        <dbReference type="PROSITE" id="PS50977"/>
    </source>
</evidence>